<organism evidence="2 3">
    <name type="scientific">Amycolatopsis arida</name>
    <dbReference type="NCBI Taxonomy" id="587909"/>
    <lineage>
        <taxon>Bacteria</taxon>
        <taxon>Bacillati</taxon>
        <taxon>Actinomycetota</taxon>
        <taxon>Actinomycetes</taxon>
        <taxon>Pseudonocardiales</taxon>
        <taxon>Pseudonocardiaceae</taxon>
        <taxon>Amycolatopsis</taxon>
    </lineage>
</organism>
<proteinExistence type="predicted"/>
<dbReference type="STRING" id="587909.SAMN05421810_103598"/>
<dbReference type="RefSeq" id="WP_092530202.1">
    <property type="nucleotide sequence ID" value="NZ_FOWW01000003.1"/>
</dbReference>
<gene>
    <name evidence="2" type="ORF">SAMN05421810_103598</name>
</gene>
<keyword evidence="1" id="KW-0732">Signal</keyword>
<keyword evidence="3" id="KW-1185">Reference proteome</keyword>
<dbReference type="AlphaFoldDB" id="A0A1I5TP57"/>
<feature type="signal peptide" evidence="1">
    <location>
        <begin position="1"/>
        <end position="28"/>
    </location>
</feature>
<evidence type="ECO:0000313" key="3">
    <source>
        <dbReference type="Proteomes" id="UP000198727"/>
    </source>
</evidence>
<protein>
    <submittedName>
        <fullName evidence="2">Uncharacterized protein</fullName>
    </submittedName>
</protein>
<feature type="chain" id="PRO_5011670916" evidence="1">
    <location>
        <begin position="29"/>
        <end position="970"/>
    </location>
</feature>
<evidence type="ECO:0000256" key="1">
    <source>
        <dbReference type="SAM" id="SignalP"/>
    </source>
</evidence>
<dbReference type="EMBL" id="FOWW01000003">
    <property type="protein sequence ID" value="SFP84823.1"/>
    <property type="molecule type" value="Genomic_DNA"/>
</dbReference>
<dbReference type="OrthoDB" id="3661198at2"/>
<accession>A0A1I5TP57</accession>
<evidence type="ECO:0000313" key="2">
    <source>
        <dbReference type="EMBL" id="SFP84823.1"/>
    </source>
</evidence>
<sequence>MQTWAKRGLQTALVTGGLLMLGTGIASADEKVDPDAPLSPVDLSLGIPIQFHDNAVGTPLGQANLPGHEQDISTKSVTQPVHEATGKTKVGEIVSTVPLETSGIAEHLPSGGSFEPTDDILKGNKLDGDIVAPIQVCGNVISVVGDAAVDGSDCRQAYHSHDDTVTEGHHSGTAGNALVFDWALPVQVSGNAGGLVGGSGYTHGTASQEVTETGNISTSGTGSAASGNVLAGQFATPIQITGNAGSWILANAYSDYTAATAGESGGWIYTNGDGGSVSGNVVGAPVALPLRLNGNAASAWGSDADSVSCASAEAEAGTAKKPGINNVPSYIQTGGKNAFVAGNIAQPQGAVTGNIAGVAASWIGNASTGHVLGSAGSHGWSSGAAEAGGQSSTTGVKSMGSGNLADVPIALPVEACGVGGSYIGNAHAAHDCNTVAVVGSDTYTNGNESFIGGNGAHLPLALAGETFGVGVSHIGNASGVSHEAKHVQAGGYNGTLGDDSTLGGNLVGVPAAVPVEMFGVGASYLGQGTGEATEVKRIKAGDKINTADDDGFGSSNLLAAPLSIPAQVFGVGLSHLGRGTGSAVADTITEAGGDAIANGSEAGLAGNIGHVPVAAPLQAHGLGGSLVGTASGEGDNLTDAIAGGNADTDGVNGAMAGNILAAPVAGAGTVSNASAGLGALVSGKGTNDVVAAAGGDSITNGAGGDLAGNVISAQGMPVAQAFGDAVAVVAKATGEGRNLTDVTSGGDITTSGVDGGFSGNIFDLPLAAVAQFFGNSVAIAGLADAVGHNVTTGKVSGITTTSQPDLSTFTGIDTQTPVVIVAQVWNLPIEVLGEATSQASNLTTITVDNQEPRLDPPVTGSELPIDGLPSLPVADLPLTGGVRGLHRVDLPGLAGPAERSELPGVSGLPLDALTPAEDVLPRLDLGTLPSLDSVKVMPQAEVPALAQLDNNPTSLFQAVLDGLGGGSHLR</sequence>
<dbReference type="Proteomes" id="UP000198727">
    <property type="component" value="Unassembled WGS sequence"/>
</dbReference>
<name>A0A1I5TP57_9PSEU</name>
<reference evidence="3" key="1">
    <citation type="submission" date="2016-10" db="EMBL/GenBank/DDBJ databases">
        <authorList>
            <person name="Varghese N."/>
            <person name="Submissions S."/>
        </authorList>
    </citation>
    <scope>NUCLEOTIDE SEQUENCE [LARGE SCALE GENOMIC DNA]</scope>
    <source>
        <strain evidence="3">CGMCC 4.5579</strain>
    </source>
</reference>